<organism evidence="1 2">
    <name type="scientific">Hydnomerulius pinastri MD-312</name>
    <dbReference type="NCBI Taxonomy" id="994086"/>
    <lineage>
        <taxon>Eukaryota</taxon>
        <taxon>Fungi</taxon>
        <taxon>Dikarya</taxon>
        <taxon>Basidiomycota</taxon>
        <taxon>Agaricomycotina</taxon>
        <taxon>Agaricomycetes</taxon>
        <taxon>Agaricomycetidae</taxon>
        <taxon>Boletales</taxon>
        <taxon>Boletales incertae sedis</taxon>
        <taxon>Leucogyrophana</taxon>
    </lineage>
</organism>
<reference evidence="1 2" key="1">
    <citation type="submission" date="2014-04" db="EMBL/GenBank/DDBJ databases">
        <title>Evolutionary Origins and Diversification of the Mycorrhizal Mutualists.</title>
        <authorList>
            <consortium name="DOE Joint Genome Institute"/>
            <consortium name="Mycorrhizal Genomics Consortium"/>
            <person name="Kohler A."/>
            <person name="Kuo A."/>
            <person name="Nagy L.G."/>
            <person name="Floudas D."/>
            <person name="Copeland A."/>
            <person name="Barry K.W."/>
            <person name="Cichocki N."/>
            <person name="Veneault-Fourrey C."/>
            <person name="LaButti K."/>
            <person name="Lindquist E.A."/>
            <person name="Lipzen A."/>
            <person name="Lundell T."/>
            <person name="Morin E."/>
            <person name="Murat C."/>
            <person name="Riley R."/>
            <person name="Ohm R."/>
            <person name="Sun H."/>
            <person name="Tunlid A."/>
            <person name="Henrissat B."/>
            <person name="Grigoriev I.V."/>
            <person name="Hibbett D.S."/>
            <person name="Martin F."/>
        </authorList>
    </citation>
    <scope>NUCLEOTIDE SEQUENCE [LARGE SCALE GENOMIC DNA]</scope>
    <source>
        <strain evidence="1 2">MD-312</strain>
    </source>
</reference>
<evidence type="ECO:0000313" key="1">
    <source>
        <dbReference type="EMBL" id="KIJ63977.1"/>
    </source>
</evidence>
<dbReference type="EMBL" id="KN839848">
    <property type="protein sequence ID" value="KIJ63977.1"/>
    <property type="molecule type" value="Genomic_DNA"/>
</dbReference>
<accession>A0A0C9WF74</accession>
<dbReference type="HOGENOM" id="CLU_2776236_0_0_1"/>
<dbReference type="AlphaFoldDB" id="A0A0C9WF74"/>
<dbReference type="Proteomes" id="UP000053820">
    <property type="component" value="Unassembled WGS sequence"/>
</dbReference>
<keyword evidence="2" id="KW-1185">Reference proteome</keyword>
<gene>
    <name evidence="1" type="ORF">HYDPIDRAFT_112473</name>
</gene>
<proteinExistence type="predicted"/>
<protein>
    <submittedName>
        <fullName evidence="1">Uncharacterized protein</fullName>
    </submittedName>
</protein>
<sequence>MTMGVAGQNGARNPIVEERQGVIDVFLGRGHTELNTTRNDTTEEMTCANWNCPAQPLIPSTRNIFRASK</sequence>
<evidence type="ECO:0000313" key="2">
    <source>
        <dbReference type="Proteomes" id="UP000053820"/>
    </source>
</evidence>
<name>A0A0C9WF74_9AGAM</name>